<sequence>MTAKIIRLQSKDTDLIVRTEPAEILYWGAHLANFDESDVFTLERGVSNGSLDVDIPITLAAENGRGFFGVSGIEGHRDGLDWAPVFNTVKISQENSCLIIDAEDAVAKLGLRSEIETDENGVFKFRHTLTNLGAGNYTLNRLAVTLPLPDYAEEVLSFYGRWCREFQENRTKLRHGAFVQENRHGRTSHEYWPGMVVGSEGFNQEHGRVWGLHLAWSGNHRIRADVLIDGRRHAQLENLYLPGEIVLAQGESHSTPWVYGTYSDRGLNKMSNQFHDHVRRHIVRFRSAKRPVHLNIWEGVTFDHKPDHIIAMAEKAAQMGVERYIIDDGWFIGRNDDWGGLGDWYLDGKKYPQGLTPVIDAVKKLGMEFGIWVELEMINKNSNLYRAHPDWLLALDGYDQPEERHQFVLDLVNPEAFDYLLERMDWLLGNHDIDYIKWDHNRRLVQPGHLGRAAVVAQTEAAYRLFAILQERYPDVEIESCSSGGGRIDYEILKHCQRFWVSDNNDALMRQKIQRGMSYFFPPEVMGCHIGGRHCHTTHRNFSFLFRGLTALFGHMGVELDPVKEGDEECAGFAKYIALHKELRPLLHSGDVTRLDSIDENTLINGVVAKDKSQAVFLVSQLDQPEYKYLGRLRIPNLQPEARYRVKVLAVADYIREGRGGHLMKTYPQWFTGILEGKEYTVSGEWLADTGLSIPSIDPQSAVLFGFERV</sequence>
<dbReference type="InterPro" id="IPR013780">
    <property type="entry name" value="Glyco_hydro_b"/>
</dbReference>
<dbReference type="InterPro" id="IPR038417">
    <property type="entry name" value="Alpga-gal_N_sf"/>
</dbReference>
<proteinExistence type="inferred from homology"/>
<dbReference type="Gene3D" id="3.20.20.70">
    <property type="entry name" value="Aldolase class I"/>
    <property type="match status" value="1"/>
</dbReference>
<keyword evidence="4 5" id="KW-0326">Glycosidase</keyword>
<dbReference type="InterPro" id="IPR031705">
    <property type="entry name" value="Glyco_hydro_36_C"/>
</dbReference>
<evidence type="ECO:0000256" key="5">
    <source>
        <dbReference type="PIRNR" id="PIRNR005536"/>
    </source>
</evidence>
<dbReference type="Gene3D" id="2.70.98.60">
    <property type="entry name" value="alpha-galactosidase from lactobacil brevis"/>
    <property type="match status" value="1"/>
</dbReference>
<dbReference type="EMBL" id="CP022278">
    <property type="protein sequence ID" value="ASK26803.1"/>
    <property type="molecule type" value="Genomic_DNA"/>
</dbReference>
<dbReference type="InterPro" id="IPR000111">
    <property type="entry name" value="Glyco_hydro_27/36_CS"/>
</dbReference>
<dbReference type="SUPFAM" id="SSF51445">
    <property type="entry name" value="(Trans)glycosidases"/>
    <property type="match status" value="1"/>
</dbReference>
<dbReference type="InterPro" id="IPR031704">
    <property type="entry name" value="Glyco_hydro_36_N"/>
</dbReference>
<dbReference type="EC" id="3.2.1.22" evidence="2 5"/>
<gene>
    <name evidence="8" type="ORF">BG910_02765</name>
</gene>
<feature type="domain" description="Glycosyl hydrolase family 36 N-terminal" evidence="7">
    <location>
        <begin position="23"/>
        <end position="247"/>
    </location>
</feature>
<evidence type="ECO:0000256" key="2">
    <source>
        <dbReference type="ARBA" id="ARBA00012755"/>
    </source>
</evidence>
<dbReference type="InterPro" id="IPR017853">
    <property type="entry name" value="GH"/>
</dbReference>
<dbReference type="Pfam" id="PF16875">
    <property type="entry name" value="Glyco_hydro_36N"/>
    <property type="match status" value="1"/>
</dbReference>
<feature type="domain" description="Glycosyl hydrolase family 36 C-terminal" evidence="6">
    <location>
        <begin position="607"/>
        <end position="702"/>
    </location>
</feature>
<evidence type="ECO:0000256" key="4">
    <source>
        <dbReference type="ARBA" id="ARBA00023295"/>
    </source>
</evidence>
<evidence type="ECO:0000313" key="8">
    <source>
        <dbReference type="EMBL" id="ASK26803.1"/>
    </source>
</evidence>
<dbReference type="PROSITE" id="PS00512">
    <property type="entry name" value="ALPHA_GALACTOSIDASE"/>
    <property type="match status" value="1"/>
</dbReference>
<dbReference type="FunFam" id="3.20.20.70:FF:000118">
    <property type="entry name" value="Alpha-galactosidase"/>
    <property type="match status" value="1"/>
</dbReference>
<comment type="similarity">
    <text evidence="5">Belongs to the glycosyl hydrolase.</text>
</comment>
<dbReference type="CDD" id="cd14791">
    <property type="entry name" value="GH36"/>
    <property type="match status" value="1"/>
</dbReference>
<dbReference type="Pfam" id="PF16874">
    <property type="entry name" value="Glyco_hydro_36C"/>
    <property type="match status" value="1"/>
</dbReference>
<dbReference type="InterPro" id="IPR002252">
    <property type="entry name" value="Glyco_hydro_36"/>
</dbReference>
<dbReference type="KEGG" id="nei:BG910_02765"/>
<evidence type="ECO:0000256" key="1">
    <source>
        <dbReference type="ARBA" id="ARBA00001255"/>
    </source>
</evidence>
<organism evidence="8 9">
    <name type="scientific">Neisseria chenwenguii</name>
    <dbReference type="NCBI Taxonomy" id="1853278"/>
    <lineage>
        <taxon>Bacteria</taxon>
        <taxon>Pseudomonadati</taxon>
        <taxon>Pseudomonadota</taxon>
        <taxon>Betaproteobacteria</taxon>
        <taxon>Neisseriales</taxon>
        <taxon>Neisseriaceae</taxon>
        <taxon>Neisseria</taxon>
    </lineage>
</organism>
<dbReference type="InterPro" id="IPR013785">
    <property type="entry name" value="Aldolase_TIM"/>
</dbReference>
<dbReference type="PIRSF" id="PIRSF005536">
    <property type="entry name" value="Agal"/>
    <property type="match status" value="1"/>
</dbReference>
<dbReference type="GO" id="GO:0004557">
    <property type="term" value="F:alpha-galactosidase activity"/>
    <property type="evidence" value="ECO:0007669"/>
    <property type="project" value="UniProtKB-UniRule"/>
</dbReference>
<protein>
    <recommendedName>
        <fullName evidence="2 5">Alpha-galactosidase</fullName>
        <ecNumber evidence="2 5">3.2.1.22</ecNumber>
    </recommendedName>
</protein>
<dbReference type="Gene3D" id="2.60.40.1180">
    <property type="entry name" value="Golgi alpha-mannosidase II"/>
    <property type="match status" value="1"/>
</dbReference>
<reference evidence="8 9" key="1">
    <citation type="submission" date="2017-06" db="EMBL/GenBank/DDBJ databases">
        <title>Neisseria chenwenguii sp. nov., isolated from the intestinal contents of Tibetan Plateau Pika in Yushu, Qinghai Province, China.</title>
        <authorList>
            <person name="Zhang G."/>
        </authorList>
    </citation>
    <scope>NUCLEOTIDE SEQUENCE [LARGE SCALE GENOMIC DNA]</scope>
    <source>
        <strain evidence="8 9">10023</strain>
    </source>
</reference>
<keyword evidence="3 5" id="KW-0378">Hydrolase</keyword>
<evidence type="ECO:0000313" key="9">
    <source>
        <dbReference type="Proteomes" id="UP000198238"/>
    </source>
</evidence>
<dbReference type="GO" id="GO:0016052">
    <property type="term" value="P:carbohydrate catabolic process"/>
    <property type="evidence" value="ECO:0007669"/>
    <property type="project" value="InterPro"/>
</dbReference>
<dbReference type="RefSeq" id="WP_089035524.1">
    <property type="nucleotide sequence ID" value="NZ_CP022278.1"/>
</dbReference>
<dbReference type="AlphaFoldDB" id="A0A220S053"/>
<name>A0A220S053_9NEIS</name>
<keyword evidence="9" id="KW-1185">Reference proteome</keyword>
<dbReference type="Pfam" id="PF02065">
    <property type="entry name" value="Melibiase"/>
    <property type="match status" value="1"/>
</dbReference>
<dbReference type="PANTHER" id="PTHR43053:SF3">
    <property type="entry name" value="ALPHA-GALACTOSIDASE C-RELATED"/>
    <property type="match status" value="1"/>
</dbReference>
<dbReference type="OrthoDB" id="9758822at2"/>
<evidence type="ECO:0000259" key="7">
    <source>
        <dbReference type="Pfam" id="PF16875"/>
    </source>
</evidence>
<dbReference type="InterPro" id="IPR050985">
    <property type="entry name" value="Alpha-glycosidase_related"/>
</dbReference>
<evidence type="ECO:0000256" key="3">
    <source>
        <dbReference type="ARBA" id="ARBA00022801"/>
    </source>
</evidence>
<accession>A0A220S053</accession>
<dbReference type="Proteomes" id="UP000198238">
    <property type="component" value="Chromosome"/>
</dbReference>
<dbReference type="PANTHER" id="PTHR43053">
    <property type="entry name" value="GLYCOSIDASE FAMILY 31"/>
    <property type="match status" value="1"/>
</dbReference>
<comment type="catalytic activity">
    <reaction evidence="1 5">
        <text>Hydrolysis of terminal, non-reducing alpha-D-galactose residues in alpha-D-galactosides, including galactose oligosaccharides, galactomannans and galactolipids.</text>
        <dbReference type="EC" id="3.2.1.22"/>
    </reaction>
</comment>
<evidence type="ECO:0000259" key="6">
    <source>
        <dbReference type="Pfam" id="PF16874"/>
    </source>
</evidence>
<dbReference type="PRINTS" id="PR00743">
    <property type="entry name" value="GLHYDRLASE36"/>
</dbReference>